<dbReference type="GeneID" id="38781903"/>
<keyword evidence="8" id="KW-0695">RNA-directed DNA polymerase</keyword>
<evidence type="ECO:0000313" key="13">
    <source>
        <dbReference type="EMBL" id="GBE84986.1"/>
    </source>
</evidence>
<name>A0A401GRZ5_9APHY</name>
<keyword evidence="2" id="KW-0479">Metal-binding</keyword>
<dbReference type="GO" id="GO:0003677">
    <property type="term" value="F:DNA binding"/>
    <property type="evidence" value="ECO:0007669"/>
    <property type="project" value="UniProtKB-KW"/>
</dbReference>
<evidence type="ECO:0000256" key="4">
    <source>
        <dbReference type="ARBA" id="ARBA00022801"/>
    </source>
</evidence>
<dbReference type="InterPro" id="IPR001584">
    <property type="entry name" value="Integrase_cat-core"/>
</dbReference>
<dbReference type="InterPro" id="IPR041588">
    <property type="entry name" value="Integrase_H2C2"/>
</dbReference>
<dbReference type="OrthoDB" id="2797467at2759"/>
<keyword evidence="14" id="KW-1185">Reference proteome</keyword>
<feature type="domain" description="Integrase catalytic" evidence="12">
    <location>
        <begin position="141"/>
        <end position="303"/>
    </location>
</feature>
<evidence type="ECO:0000256" key="8">
    <source>
        <dbReference type="ARBA" id="ARBA00022918"/>
    </source>
</evidence>
<evidence type="ECO:0000259" key="12">
    <source>
        <dbReference type="PROSITE" id="PS50994"/>
    </source>
</evidence>
<dbReference type="GO" id="GO:0005634">
    <property type="term" value="C:nucleus"/>
    <property type="evidence" value="ECO:0007669"/>
    <property type="project" value="UniProtKB-ARBA"/>
</dbReference>
<dbReference type="SUPFAM" id="SSF53098">
    <property type="entry name" value="Ribonuclease H-like"/>
    <property type="match status" value="1"/>
</dbReference>
<dbReference type="Pfam" id="PF17921">
    <property type="entry name" value="Integrase_H2C2"/>
    <property type="match status" value="1"/>
</dbReference>
<keyword evidence="11" id="KW-0233">DNA recombination</keyword>
<dbReference type="RefSeq" id="XP_027615899.1">
    <property type="nucleotide sequence ID" value="XM_027760098.1"/>
</dbReference>
<comment type="caution">
    <text evidence="13">The sequence shown here is derived from an EMBL/GenBank/DDBJ whole genome shotgun (WGS) entry which is preliminary data.</text>
</comment>
<keyword evidence="3" id="KW-0064">Aspartyl protease</keyword>
<dbReference type="InterPro" id="IPR050951">
    <property type="entry name" value="Retrovirus_Pol_polyprotein"/>
</dbReference>
<evidence type="ECO:0000256" key="10">
    <source>
        <dbReference type="ARBA" id="ARBA00023125"/>
    </source>
</evidence>
<keyword evidence="9" id="KW-0239">DNA-directed DNA polymerase</keyword>
<dbReference type="PANTHER" id="PTHR37984">
    <property type="entry name" value="PROTEIN CBG26694"/>
    <property type="match status" value="1"/>
</dbReference>
<evidence type="ECO:0000256" key="2">
    <source>
        <dbReference type="ARBA" id="ARBA00022723"/>
    </source>
</evidence>
<dbReference type="Proteomes" id="UP000287166">
    <property type="component" value="Unassembled WGS sequence"/>
</dbReference>
<dbReference type="InterPro" id="IPR012337">
    <property type="entry name" value="RNaseH-like_sf"/>
</dbReference>
<evidence type="ECO:0000256" key="1">
    <source>
        <dbReference type="ARBA" id="ARBA00022670"/>
    </source>
</evidence>
<protein>
    <recommendedName>
        <fullName evidence="12">Integrase catalytic domain-containing protein</fullName>
    </recommendedName>
</protein>
<dbReference type="GO" id="GO:0006508">
    <property type="term" value="P:proteolysis"/>
    <property type="evidence" value="ECO:0007669"/>
    <property type="project" value="UniProtKB-KW"/>
</dbReference>
<dbReference type="GO" id="GO:0006310">
    <property type="term" value="P:DNA recombination"/>
    <property type="evidence" value="ECO:0007669"/>
    <property type="project" value="UniProtKB-KW"/>
</dbReference>
<accession>A0A401GRZ5</accession>
<keyword evidence="9" id="KW-0548">Nucleotidyltransferase</keyword>
<keyword evidence="6" id="KW-0694">RNA-binding</keyword>
<dbReference type="AlphaFoldDB" id="A0A401GRZ5"/>
<dbReference type="GO" id="GO:0015074">
    <property type="term" value="P:DNA integration"/>
    <property type="evidence" value="ECO:0007669"/>
    <property type="project" value="UniProtKB-KW"/>
</dbReference>
<keyword evidence="7" id="KW-0229">DNA integration</keyword>
<dbReference type="GO" id="GO:0003964">
    <property type="term" value="F:RNA-directed DNA polymerase activity"/>
    <property type="evidence" value="ECO:0007669"/>
    <property type="project" value="UniProtKB-KW"/>
</dbReference>
<dbReference type="GO" id="GO:0003723">
    <property type="term" value="F:RNA binding"/>
    <property type="evidence" value="ECO:0007669"/>
    <property type="project" value="UniProtKB-KW"/>
</dbReference>
<dbReference type="GO" id="GO:0004190">
    <property type="term" value="F:aspartic-type endopeptidase activity"/>
    <property type="evidence" value="ECO:0007669"/>
    <property type="project" value="UniProtKB-KW"/>
</dbReference>
<evidence type="ECO:0000256" key="11">
    <source>
        <dbReference type="ARBA" id="ARBA00023172"/>
    </source>
</evidence>
<dbReference type="EMBL" id="BFAD01000007">
    <property type="protein sequence ID" value="GBE84986.1"/>
    <property type="molecule type" value="Genomic_DNA"/>
</dbReference>
<evidence type="ECO:0000256" key="9">
    <source>
        <dbReference type="ARBA" id="ARBA00022932"/>
    </source>
</evidence>
<keyword evidence="1" id="KW-0645">Protease</keyword>
<dbReference type="STRING" id="139825.A0A401GRZ5"/>
<dbReference type="GO" id="GO:0003887">
    <property type="term" value="F:DNA-directed DNA polymerase activity"/>
    <property type="evidence" value="ECO:0007669"/>
    <property type="project" value="UniProtKB-KW"/>
</dbReference>
<gene>
    <name evidence="13" type="ORF">SCP_0701700</name>
</gene>
<dbReference type="Gene3D" id="1.10.340.70">
    <property type="match status" value="1"/>
</dbReference>
<proteinExistence type="predicted"/>
<dbReference type="InParanoid" id="A0A401GRZ5"/>
<organism evidence="13 14">
    <name type="scientific">Sparassis crispa</name>
    <dbReference type="NCBI Taxonomy" id="139825"/>
    <lineage>
        <taxon>Eukaryota</taxon>
        <taxon>Fungi</taxon>
        <taxon>Dikarya</taxon>
        <taxon>Basidiomycota</taxon>
        <taxon>Agaricomycotina</taxon>
        <taxon>Agaricomycetes</taxon>
        <taxon>Polyporales</taxon>
        <taxon>Sparassidaceae</taxon>
        <taxon>Sparassis</taxon>
    </lineage>
</organism>
<evidence type="ECO:0000256" key="3">
    <source>
        <dbReference type="ARBA" id="ARBA00022750"/>
    </source>
</evidence>
<evidence type="ECO:0000256" key="7">
    <source>
        <dbReference type="ARBA" id="ARBA00022908"/>
    </source>
</evidence>
<dbReference type="GO" id="GO:0046872">
    <property type="term" value="F:metal ion binding"/>
    <property type="evidence" value="ECO:0007669"/>
    <property type="project" value="UniProtKB-KW"/>
</dbReference>
<dbReference type="PANTHER" id="PTHR37984:SF15">
    <property type="entry name" value="INTEGRASE CATALYTIC DOMAIN-CONTAINING PROTEIN"/>
    <property type="match status" value="1"/>
</dbReference>
<keyword evidence="9" id="KW-0808">Transferase</keyword>
<keyword evidence="5" id="KW-0460">Magnesium</keyword>
<reference evidence="13 14" key="1">
    <citation type="journal article" date="2018" name="Sci. Rep.">
        <title>Genome sequence of the cauliflower mushroom Sparassis crispa (Hanabiratake) and its association with beneficial usage.</title>
        <authorList>
            <person name="Kiyama R."/>
            <person name="Furutani Y."/>
            <person name="Kawaguchi K."/>
            <person name="Nakanishi T."/>
        </authorList>
    </citation>
    <scope>NUCLEOTIDE SEQUENCE [LARGE SCALE GENOMIC DNA]</scope>
</reference>
<evidence type="ECO:0000256" key="6">
    <source>
        <dbReference type="ARBA" id="ARBA00022884"/>
    </source>
</evidence>
<dbReference type="InterPro" id="IPR056924">
    <property type="entry name" value="SH3_Tf2-1"/>
</dbReference>
<dbReference type="Pfam" id="PF24626">
    <property type="entry name" value="SH3_Tf2-1"/>
    <property type="match status" value="1"/>
</dbReference>
<keyword evidence="10" id="KW-0238">DNA-binding</keyword>
<evidence type="ECO:0000256" key="5">
    <source>
        <dbReference type="ARBA" id="ARBA00022842"/>
    </source>
</evidence>
<evidence type="ECO:0000313" key="14">
    <source>
        <dbReference type="Proteomes" id="UP000287166"/>
    </source>
</evidence>
<dbReference type="Gene3D" id="3.30.420.10">
    <property type="entry name" value="Ribonuclease H-like superfamily/Ribonuclease H"/>
    <property type="match status" value="1"/>
</dbReference>
<keyword evidence="4" id="KW-0378">Hydrolase</keyword>
<sequence>MTKSLCTMPNSVLTSTTAATHLSVSSGPAWLKAICISYDMDKWCTKLCATVGSLGIREDNGLLYMGDCLVILRTPEIREGIFWLAHDALGHFGFDKSYAAIRDAYYWPNMHKELEQMYVPSCEDCQRNKSSTRRPPGPLHPLPVPHNRCDSIVIDFIGPLPEDDGFNCLATVTDCLNSDIRLIPTRTDVSAEEFASQFFDHWYCENGLPLNIVSDRDKLFISSFWKALHRLTGVKLKMSSAYHPQTDSSSECSNKTVIQALRYHVSCNQRGWVRALPCVHFCIMNMVNESMGFSPFQLKIGRSPRLIPPLFESSLADDNSAEADRASILIRQIETNVLEAKDNLFLTKVNQAALANRTRGNEIIYSVGDKVLLLTFHRRRDYMQCGDHRVTKFMVRFDGPYSVLHAYPEFSAYTLDLPDSMKIFATFHSSLLKPWHENDASLFPSRSHS</sequence>
<dbReference type="PROSITE" id="PS50994">
    <property type="entry name" value="INTEGRASE"/>
    <property type="match status" value="1"/>
</dbReference>
<dbReference type="InterPro" id="IPR036397">
    <property type="entry name" value="RNaseH_sf"/>
</dbReference>